<gene>
    <name evidence="2" type="ORF">VB738_15290</name>
</gene>
<proteinExistence type="predicted"/>
<organism evidence="2 3">
    <name type="scientific">Cyanobium gracile UHCC 0139</name>
    <dbReference type="NCBI Taxonomy" id="3110308"/>
    <lineage>
        <taxon>Bacteria</taxon>
        <taxon>Bacillati</taxon>
        <taxon>Cyanobacteriota</taxon>
        <taxon>Cyanophyceae</taxon>
        <taxon>Synechococcales</taxon>
        <taxon>Prochlorococcaceae</taxon>
        <taxon>Cyanobium</taxon>
    </lineage>
</organism>
<keyword evidence="1" id="KW-0472">Membrane</keyword>
<comment type="caution">
    <text evidence="2">The sequence shown here is derived from an EMBL/GenBank/DDBJ whole genome shotgun (WGS) entry which is preliminary data.</text>
</comment>
<accession>A0ABU5RXZ2</accession>
<keyword evidence="1" id="KW-0812">Transmembrane</keyword>
<protein>
    <submittedName>
        <fullName evidence="2">Uncharacterized protein</fullName>
    </submittedName>
</protein>
<dbReference type="Proteomes" id="UP001304461">
    <property type="component" value="Unassembled WGS sequence"/>
</dbReference>
<dbReference type="RefSeq" id="WP_323306566.1">
    <property type="nucleotide sequence ID" value="NZ_JAYGHX010000013.1"/>
</dbReference>
<dbReference type="EMBL" id="JAYGHX010000013">
    <property type="protein sequence ID" value="MEA5392627.1"/>
    <property type="molecule type" value="Genomic_DNA"/>
</dbReference>
<evidence type="ECO:0000256" key="1">
    <source>
        <dbReference type="SAM" id="Phobius"/>
    </source>
</evidence>
<name>A0ABU5RXZ2_9CYAN</name>
<evidence type="ECO:0000313" key="3">
    <source>
        <dbReference type="Proteomes" id="UP001304461"/>
    </source>
</evidence>
<reference evidence="2 3" key="1">
    <citation type="submission" date="2023-12" db="EMBL/GenBank/DDBJ databases">
        <title>Baltic Sea Cyanobacteria.</title>
        <authorList>
            <person name="Delbaje E."/>
            <person name="Fewer D.P."/>
            <person name="Shishido T.K."/>
        </authorList>
    </citation>
    <scope>NUCLEOTIDE SEQUENCE [LARGE SCALE GENOMIC DNA]</scope>
    <source>
        <strain evidence="2 3">UHCC 0139</strain>
    </source>
</reference>
<evidence type="ECO:0000313" key="2">
    <source>
        <dbReference type="EMBL" id="MEA5392627.1"/>
    </source>
</evidence>
<keyword evidence="1" id="KW-1133">Transmembrane helix</keyword>
<sequence>MQVQAAGKPMDVDTVLPLAGAAVLIVMVVVGVVVVVLRPSDLPKR</sequence>
<keyword evidence="3" id="KW-1185">Reference proteome</keyword>
<feature type="transmembrane region" description="Helical" evidence="1">
    <location>
        <begin position="15"/>
        <end position="37"/>
    </location>
</feature>